<dbReference type="PANTHER" id="PTHR30213:SF0">
    <property type="entry name" value="UPF0761 MEMBRANE PROTEIN YIHY"/>
    <property type="match status" value="1"/>
</dbReference>
<comment type="caution">
    <text evidence="7">The sequence shown here is derived from an EMBL/GenBank/DDBJ whole genome shotgun (WGS) entry which is preliminary data.</text>
</comment>
<reference evidence="7 8" key="1">
    <citation type="journal article" date="2011" name="J. Bacteriol.">
        <title>Genome sequence of 'Pedosphaera parvula' Ellin514, an aerobic Verrucomicrobial isolate from pasture soil.</title>
        <authorList>
            <person name="Kant R."/>
            <person name="van Passel M.W."/>
            <person name="Sangwan P."/>
            <person name="Palva A."/>
            <person name="Lucas S."/>
            <person name="Copeland A."/>
            <person name="Lapidus A."/>
            <person name="Glavina Del Rio T."/>
            <person name="Dalin E."/>
            <person name="Tice H."/>
            <person name="Bruce D."/>
            <person name="Goodwin L."/>
            <person name="Pitluck S."/>
            <person name="Chertkov O."/>
            <person name="Larimer F.W."/>
            <person name="Land M.L."/>
            <person name="Hauser L."/>
            <person name="Brettin T.S."/>
            <person name="Detter J.C."/>
            <person name="Han S."/>
            <person name="de Vos W.M."/>
            <person name="Janssen P.H."/>
            <person name="Smidt H."/>
        </authorList>
    </citation>
    <scope>NUCLEOTIDE SEQUENCE [LARGE SCALE GENOMIC DNA]</scope>
    <source>
        <strain evidence="7 8">Ellin514</strain>
    </source>
</reference>
<dbReference type="STRING" id="320771.Cflav_PD0766"/>
<feature type="transmembrane region" description="Helical" evidence="6">
    <location>
        <begin position="291"/>
        <end position="311"/>
    </location>
</feature>
<name>B9XR08_PEDPL</name>
<evidence type="ECO:0000256" key="6">
    <source>
        <dbReference type="SAM" id="Phobius"/>
    </source>
</evidence>
<feature type="transmembrane region" description="Helical" evidence="6">
    <location>
        <begin position="357"/>
        <end position="384"/>
    </location>
</feature>
<dbReference type="Proteomes" id="UP000003688">
    <property type="component" value="Unassembled WGS sequence"/>
</dbReference>
<feature type="transmembrane region" description="Helical" evidence="6">
    <location>
        <begin position="210"/>
        <end position="229"/>
    </location>
</feature>
<evidence type="ECO:0000313" key="7">
    <source>
        <dbReference type="EMBL" id="EEF57704.1"/>
    </source>
</evidence>
<dbReference type="InterPro" id="IPR036388">
    <property type="entry name" value="WH-like_DNA-bd_sf"/>
</dbReference>
<sequence length="548" mass="59477">MAKESKVKKLQTGLLEFLEEKGIVRADGAEPSRLHKFGHFWLLVAKSFSKNKCPVRASALAYGSLLALIPMLAVAISVSTSILKKDGEDRILEMVNKLVDSVVPPAMLSSTNGSVEVVNARVKKSHGQPNVAAAKANSGEVSNPVVAGTNEMALTNGVPGAEGLAGVTNQPAGETNTAAAGVPGAKPVDARKQVAKQINEFIQNTRTGTLGLTGSVLLVFVAISMLSRIEEAFNDIWGVTRGRSWLSRIVQYWAVITLGPIFLALALGLSSGPQLLATKRFLEQMPVASGLLFKLLPVVVLCLSFGLFYMLMPNTKVSWKAAVVGGTVGGILWHFNNMFSVYYVSRVVTNSRFYGSLGMVPVFMVGLYFSWLILLFGAQVAYAYQNRVLYLQQKLSETICQRGREFLALRLIQCVAERFQKGQLPPTVPEMAARLIVPTRMVQQIMQTLVSSHLVVEVVLGKEIGFAAARPLDSMTCHDILLALRVGQGQELATRDEPARSEIYDEYEKILEAERRAASSVTILELTTRAEALKIAGNDLKAVTHSTT</sequence>
<evidence type="ECO:0000256" key="1">
    <source>
        <dbReference type="ARBA" id="ARBA00004651"/>
    </source>
</evidence>
<evidence type="ECO:0000256" key="4">
    <source>
        <dbReference type="ARBA" id="ARBA00022989"/>
    </source>
</evidence>
<proteinExistence type="predicted"/>
<dbReference type="Gene3D" id="1.10.10.10">
    <property type="entry name" value="Winged helix-like DNA-binding domain superfamily/Winged helix DNA-binding domain"/>
    <property type="match status" value="1"/>
</dbReference>
<feature type="transmembrane region" description="Helical" evidence="6">
    <location>
        <begin position="59"/>
        <end position="83"/>
    </location>
</feature>
<dbReference type="EMBL" id="ABOX02000059">
    <property type="protein sequence ID" value="EEF57704.1"/>
    <property type="molecule type" value="Genomic_DNA"/>
</dbReference>
<keyword evidence="3 6" id="KW-0812">Transmembrane</keyword>
<keyword evidence="5 6" id="KW-0472">Membrane</keyword>
<gene>
    <name evidence="7" type="ORF">Cflav_PD0766</name>
</gene>
<organism evidence="7 8">
    <name type="scientific">Pedosphaera parvula (strain Ellin514)</name>
    <dbReference type="NCBI Taxonomy" id="320771"/>
    <lineage>
        <taxon>Bacteria</taxon>
        <taxon>Pseudomonadati</taxon>
        <taxon>Verrucomicrobiota</taxon>
        <taxon>Pedosphaerae</taxon>
        <taxon>Pedosphaerales</taxon>
        <taxon>Pedosphaeraceae</taxon>
        <taxon>Pedosphaera</taxon>
    </lineage>
</organism>
<keyword evidence="2" id="KW-1003">Cell membrane</keyword>
<keyword evidence="4 6" id="KW-1133">Transmembrane helix</keyword>
<dbReference type="GO" id="GO:0005886">
    <property type="term" value="C:plasma membrane"/>
    <property type="evidence" value="ECO:0007669"/>
    <property type="project" value="UniProtKB-SubCell"/>
</dbReference>
<dbReference type="RefSeq" id="WP_007418243.1">
    <property type="nucleotide sequence ID" value="NZ_ABOX02000059.1"/>
</dbReference>
<protein>
    <submittedName>
        <fullName evidence="7">Ribonuclease BN</fullName>
    </submittedName>
</protein>
<comment type="subcellular location">
    <subcellularLocation>
        <location evidence="1">Cell membrane</location>
        <topology evidence="1">Multi-pass membrane protein</topology>
    </subcellularLocation>
</comment>
<feature type="transmembrane region" description="Helical" evidence="6">
    <location>
        <begin position="249"/>
        <end position="270"/>
    </location>
</feature>
<dbReference type="AlphaFoldDB" id="B9XR08"/>
<feature type="transmembrane region" description="Helical" evidence="6">
    <location>
        <begin position="317"/>
        <end position="336"/>
    </location>
</feature>
<dbReference type="NCBIfam" id="TIGR00765">
    <property type="entry name" value="yihY_not_rbn"/>
    <property type="match status" value="1"/>
</dbReference>
<dbReference type="InterPro" id="IPR017039">
    <property type="entry name" value="Virul_fac_BrkB"/>
</dbReference>
<evidence type="ECO:0000256" key="3">
    <source>
        <dbReference type="ARBA" id="ARBA00022692"/>
    </source>
</evidence>
<dbReference type="OrthoDB" id="9808671at2"/>
<dbReference type="PANTHER" id="PTHR30213">
    <property type="entry name" value="INNER MEMBRANE PROTEIN YHJD"/>
    <property type="match status" value="1"/>
</dbReference>
<accession>B9XR08</accession>
<evidence type="ECO:0000313" key="8">
    <source>
        <dbReference type="Proteomes" id="UP000003688"/>
    </source>
</evidence>
<evidence type="ECO:0000256" key="2">
    <source>
        <dbReference type="ARBA" id="ARBA00022475"/>
    </source>
</evidence>
<evidence type="ECO:0000256" key="5">
    <source>
        <dbReference type="ARBA" id="ARBA00023136"/>
    </source>
</evidence>
<keyword evidence="8" id="KW-1185">Reference proteome</keyword>
<dbReference type="Pfam" id="PF03631">
    <property type="entry name" value="Virul_fac_BrkB"/>
    <property type="match status" value="1"/>
</dbReference>